<feature type="compositionally biased region" description="Basic and acidic residues" evidence="1">
    <location>
        <begin position="46"/>
        <end position="57"/>
    </location>
</feature>
<dbReference type="AlphaFoldDB" id="A0A541B216"/>
<dbReference type="InterPro" id="IPR018821">
    <property type="entry name" value="DUF294_put_nucleoTrafse_sb-bd"/>
</dbReference>
<feature type="compositionally biased region" description="Pro residues" evidence="1">
    <location>
        <begin position="10"/>
        <end position="19"/>
    </location>
</feature>
<organism evidence="3 4">
    <name type="scientific">Rhodococcus spelaei</name>
    <dbReference type="NCBI Taxonomy" id="2546320"/>
    <lineage>
        <taxon>Bacteria</taxon>
        <taxon>Bacillati</taxon>
        <taxon>Actinomycetota</taxon>
        <taxon>Actinomycetes</taxon>
        <taxon>Mycobacteriales</taxon>
        <taxon>Nocardiaceae</taxon>
        <taxon>Rhodococcus</taxon>
    </lineage>
</organism>
<keyword evidence="4" id="KW-1185">Reference proteome</keyword>
<feature type="region of interest" description="Disordered" evidence="1">
    <location>
        <begin position="136"/>
        <end position="157"/>
    </location>
</feature>
<comment type="caution">
    <text evidence="3">The sequence shown here is derived from an EMBL/GenBank/DDBJ whole genome shotgun (WGS) entry which is preliminary data.</text>
</comment>
<dbReference type="OrthoDB" id="9789996at2"/>
<sequence length="157" mass="17079">MGVNTRSPLPCNPDNPGLPPRRRSGRLASRTLGELTRHRPGVPFGREGRDLRRAEPGNRIRIVGQEPLVLGERERAGRTGLAAEVRTARGGLADAATPARPRAAAAAGVLPDDDASTLVEAFDVLAQIRLRHQCEQLERGEQPVPPSGMRPLRERRL</sequence>
<name>A0A541B216_9NOCA</name>
<dbReference type="Pfam" id="PF10335">
    <property type="entry name" value="DUF294_C"/>
    <property type="match status" value="1"/>
</dbReference>
<feature type="region of interest" description="Disordered" evidence="1">
    <location>
        <begin position="1"/>
        <end position="57"/>
    </location>
</feature>
<reference evidence="3 4" key="1">
    <citation type="submission" date="2019-06" db="EMBL/GenBank/DDBJ databases">
        <title>Rhodococcus spaelei sp. nov., isolated from a cave.</title>
        <authorList>
            <person name="Lee S.D."/>
        </authorList>
    </citation>
    <scope>NUCLEOTIDE SEQUENCE [LARGE SCALE GENOMIC DNA]</scope>
    <source>
        <strain evidence="3 4">C9-5</strain>
    </source>
</reference>
<protein>
    <recommendedName>
        <fullName evidence="2">DUF294 domain-containing protein</fullName>
    </recommendedName>
</protein>
<proteinExistence type="predicted"/>
<dbReference type="Proteomes" id="UP000316256">
    <property type="component" value="Unassembled WGS sequence"/>
</dbReference>
<accession>A0A541B216</accession>
<dbReference type="EMBL" id="VIGH01000008">
    <property type="protein sequence ID" value="TQF66373.1"/>
    <property type="molecule type" value="Genomic_DNA"/>
</dbReference>
<evidence type="ECO:0000256" key="1">
    <source>
        <dbReference type="SAM" id="MobiDB-lite"/>
    </source>
</evidence>
<feature type="domain" description="DUF294" evidence="2">
    <location>
        <begin position="89"/>
        <end position="154"/>
    </location>
</feature>
<dbReference type="RefSeq" id="WP_142101709.1">
    <property type="nucleotide sequence ID" value="NZ_VIGH01000008.1"/>
</dbReference>
<gene>
    <name evidence="3" type="ORF">FK531_17865</name>
</gene>
<evidence type="ECO:0000313" key="4">
    <source>
        <dbReference type="Proteomes" id="UP000316256"/>
    </source>
</evidence>
<evidence type="ECO:0000259" key="2">
    <source>
        <dbReference type="Pfam" id="PF10335"/>
    </source>
</evidence>
<evidence type="ECO:0000313" key="3">
    <source>
        <dbReference type="EMBL" id="TQF66373.1"/>
    </source>
</evidence>